<evidence type="ECO:0000256" key="4">
    <source>
        <dbReference type="ARBA" id="ARBA00023125"/>
    </source>
</evidence>
<dbReference type="EMBL" id="JBJKFK010000442">
    <property type="protein sequence ID" value="KAL3317037.1"/>
    <property type="molecule type" value="Genomic_DNA"/>
</dbReference>
<keyword evidence="16" id="KW-1185">Reference proteome</keyword>
<evidence type="ECO:0000256" key="8">
    <source>
        <dbReference type="ARBA" id="ARBA00058719"/>
    </source>
</evidence>
<sequence length="167" mass="20080">MDIEMEHSPMPNYYNILAKTLHMSAQKPKELVLCTEKRKQRRNRTTFTLQQLEFLEDTFRQTHYPDVFTREELALKVNLTEARVQVWFQNRRAKWRKTQKFFQQNQLESADTTSVTQLSVHQRTFHDPFSVEKLVKSDTEDNNPVEQNAEFYSRALQFLLSDSKHYF</sequence>
<dbReference type="FunFam" id="1.10.10.60:FF:000126">
    <property type="entry name" value="dorsal root ganglia homeobox protein-like"/>
    <property type="match status" value="1"/>
</dbReference>
<evidence type="ECO:0000256" key="3">
    <source>
        <dbReference type="ARBA" id="ARBA00023015"/>
    </source>
</evidence>
<organism evidence="15 16">
    <name type="scientific">Cichlidogyrus casuarinus</name>
    <dbReference type="NCBI Taxonomy" id="1844966"/>
    <lineage>
        <taxon>Eukaryota</taxon>
        <taxon>Metazoa</taxon>
        <taxon>Spiralia</taxon>
        <taxon>Lophotrochozoa</taxon>
        <taxon>Platyhelminthes</taxon>
        <taxon>Monogenea</taxon>
        <taxon>Monopisthocotylea</taxon>
        <taxon>Dactylogyridea</taxon>
        <taxon>Ancyrocephalidae</taxon>
        <taxon>Cichlidogyrus</taxon>
    </lineage>
</organism>
<evidence type="ECO:0000256" key="12">
    <source>
        <dbReference type="PROSITE-ProRule" id="PRU00108"/>
    </source>
</evidence>
<feature type="domain" description="Homeobox" evidence="14">
    <location>
        <begin position="38"/>
        <end position="98"/>
    </location>
</feature>
<evidence type="ECO:0000313" key="15">
    <source>
        <dbReference type="EMBL" id="KAL3317037.1"/>
    </source>
</evidence>
<dbReference type="Gene3D" id="1.10.10.60">
    <property type="entry name" value="Homeodomain-like"/>
    <property type="match status" value="1"/>
</dbReference>
<dbReference type="AlphaFoldDB" id="A0ABD2QCP7"/>
<keyword evidence="2" id="KW-0217">Developmental protein</keyword>
<comment type="function">
    <text evidence="8">Transcription factor required for the formation of correct projections from nociceptive sensory neurons to the dorsal horn of the spinal cord and normal perception of pain.</text>
</comment>
<dbReference type="PROSITE" id="PS00027">
    <property type="entry name" value="HOMEOBOX_1"/>
    <property type="match status" value="1"/>
</dbReference>
<keyword evidence="6" id="KW-0804">Transcription</keyword>
<dbReference type="PANTHER" id="PTHR24329">
    <property type="entry name" value="HOMEOBOX PROTEIN ARISTALESS"/>
    <property type="match status" value="1"/>
</dbReference>
<comment type="subunit">
    <text evidence="9">Interacts with RGMB.</text>
</comment>
<dbReference type="GO" id="GO:0003677">
    <property type="term" value="F:DNA binding"/>
    <property type="evidence" value="ECO:0007669"/>
    <property type="project" value="UniProtKB-UniRule"/>
</dbReference>
<evidence type="ECO:0000256" key="2">
    <source>
        <dbReference type="ARBA" id="ARBA00022473"/>
    </source>
</evidence>
<evidence type="ECO:0000256" key="6">
    <source>
        <dbReference type="ARBA" id="ARBA00023163"/>
    </source>
</evidence>
<evidence type="ECO:0000256" key="5">
    <source>
        <dbReference type="ARBA" id="ARBA00023155"/>
    </source>
</evidence>
<dbReference type="InterPro" id="IPR017970">
    <property type="entry name" value="Homeobox_CS"/>
</dbReference>
<evidence type="ECO:0000256" key="13">
    <source>
        <dbReference type="RuleBase" id="RU000682"/>
    </source>
</evidence>
<accession>A0ABD2QCP7</accession>
<keyword evidence="3" id="KW-0805">Transcription regulation</keyword>
<gene>
    <name evidence="15" type="ORF">Ciccas_004313</name>
</gene>
<keyword evidence="5 12" id="KW-0371">Homeobox</keyword>
<dbReference type="InterPro" id="IPR009057">
    <property type="entry name" value="Homeodomain-like_sf"/>
</dbReference>
<keyword evidence="7 12" id="KW-0539">Nucleus</keyword>
<evidence type="ECO:0000256" key="7">
    <source>
        <dbReference type="ARBA" id="ARBA00023242"/>
    </source>
</evidence>
<evidence type="ECO:0000259" key="14">
    <source>
        <dbReference type="PROSITE" id="PS50071"/>
    </source>
</evidence>
<proteinExistence type="predicted"/>
<evidence type="ECO:0000313" key="16">
    <source>
        <dbReference type="Proteomes" id="UP001626550"/>
    </source>
</evidence>
<evidence type="ECO:0000256" key="9">
    <source>
        <dbReference type="ARBA" id="ARBA00064347"/>
    </source>
</evidence>
<dbReference type="InterPro" id="IPR050649">
    <property type="entry name" value="Paired_Homeobox_TFs"/>
</dbReference>
<dbReference type="Proteomes" id="UP001626550">
    <property type="component" value="Unassembled WGS sequence"/>
</dbReference>
<dbReference type="Pfam" id="PF00046">
    <property type="entry name" value="Homeodomain"/>
    <property type="match status" value="1"/>
</dbReference>
<dbReference type="PANTHER" id="PTHR24329:SF542">
    <property type="entry name" value="DORSAL ROOT GANGLIA HOMEOBOX PROTEIN"/>
    <property type="match status" value="1"/>
</dbReference>
<dbReference type="GO" id="GO:0005634">
    <property type="term" value="C:nucleus"/>
    <property type="evidence" value="ECO:0007669"/>
    <property type="project" value="UniProtKB-SubCell"/>
</dbReference>
<comment type="subcellular location">
    <subcellularLocation>
        <location evidence="1 12 13">Nucleus</location>
    </subcellularLocation>
</comment>
<dbReference type="InterPro" id="IPR001356">
    <property type="entry name" value="HD"/>
</dbReference>
<dbReference type="PROSITE" id="PS50071">
    <property type="entry name" value="HOMEOBOX_2"/>
    <property type="match status" value="1"/>
</dbReference>
<evidence type="ECO:0000256" key="10">
    <source>
        <dbReference type="ARBA" id="ARBA00070091"/>
    </source>
</evidence>
<evidence type="ECO:0000256" key="1">
    <source>
        <dbReference type="ARBA" id="ARBA00004123"/>
    </source>
</evidence>
<reference evidence="15 16" key="1">
    <citation type="submission" date="2024-11" db="EMBL/GenBank/DDBJ databases">
        <title>Adaptive evolution of stress response genes in parasites aligns with host niche diversity.</title>
        <authorList>
            <person name="Hahn C."/>
            <person name="Resl P."/>
        </authorList>
    </citation>
    <scope>NUCLEOTIDE SEQUENCE [LARGE SCALE GENOMIC DNA]</scope>
    <source>
        <strain evidence="15">EGGRZ-B1_66</strain>
        <tissue evidence="15">Body</tissue>
    </source>
</reference>
<keyword evidence="4 12" id="KW-0238">DNA-binding</keyword>
<name>A0ABD2QCP7_9PLAT</name>
<dbReference type="SUPFAM" id="SSF46689">
    <property type="entry name" value="Homeodomain-like"/>
    <property type="match status" value="1"/>
</dbReference>
<feature type="DNA-binding region" description="Homeobox" evidence="12">
    <location>
        <begin position="40"/>
        <end position="99"/>
    </location>
</feature>
<dbReference type="CDD" id="cd00086">
    <property type="entry name" value="homeodomain"/>
    <property type="match status" value="1"/>
</dbReference>
<dbReference type="SMART" id="SM00389">
    <property type="entry name" value="HOX"/>
    <property type="match status" value="1"/>
</dbReference>
<comment type="caution">
    <text evidence="15">The sequence shown here is derived from an EMBL/GenBank/DDBJ whole genome shotgun (WGS) entry which is preliminary data.</text>
</comment>
<evidence type="ECO:0000256" key="11">
    <source>
        <dbReference type="ARBA" id="ARBA00078248"/>
    </source>
</evidence>
<protein>
    <recommendedName>
        <fullName evidence="10">Dorsal root ganglia homeobox protein</fullName>
    </recommendedName>
    <alternativeName>
        <fullName evidence="11">Paired-related homeobox protein-like 1</fullName>
    </alternativeName>
</protein>